<dbReference type="PANTHER" id="PTHR24291">
    <property type="entry name" value="CYTOCHROME P450 FAMILY 4"/>
    <property type="match status" value="1"/>
</dbReference>
<accession>A0A286MXL9</accession>
<keyword evidence="5 9" id="KW-0560">Oxidoreductase</keyword>
<dbReference type="GO" id="GO:0016705">
    <property type="term" value="F:oxidoreductase activity, acting on paired donors, with incorporation or reduction of molecular oxygen"/>
    <property type="evidence" value="ECO:0007669"/>
    <property type="project" value="InterPro"/>
</dbReference>
<dbReference type="AlphaFoldDB" id="A0A286MXL9"/>
<evidence type="ECO:0000256" key="3">
    <source>
        <dbReference type="ARBA" id="ARBA00022617"/>
    </source>
</evidence>
<dbReference type="InterPro" id="IPR017972">
    <property type="entry name" value="Cyt_P450_CS"/>
</dbReference>
<dbReference type="PROSITE" id="PS00086">
    <property type="entry name" value="CYTOCHROME_P450"/>
    <property type="match status" value="1"/>
</dbReference>
<dbReference type="GO" id="GO:0005506">
    <property type="term" value="F:iron ion binding"/>
    <property type="evidence" value="ECO:0007669"/>
    <property type="project" value="InterPro"/>
</dbReference>
<keyword evidence="3 8" id="KW-0349">Heme</keyword>
<dbReference type="Gene3D" id="1.10.630.10">
    <property type="entry name" value="Cytochrome P450"/>
    <property type="match status" value="1"/>
</dbReference>
<comment type="cofactor">
    <cofactor evidence="1 8">
        <name>heme</name>
        <dbReference type="ChEBI" id="CHEBI:30413"/>
    </cofactor>
</comment>
<feature type="binding site" description="axial binding residue" evidence="8">
    <location>
        <position position="439"/>
    </location>
    <ligand>
        <name>heme</name>
        <dbReference type="ChEBI" id="CHEBI:30413"/>
    </ligand>
    <ligandPart>
        <name>Fe</name>
        <dbReference type="ChEBI" id="CHEBI:18248"/>
    </ligandPart>
</feature>
<name>A0A286MXL9_9NEOP</name>
<dbReference type="SUPFAM" id="SSF48264">
    <property type="entry name" value="Cytochrome P450"/>
    <property type="match status" value="1"/>
</dbReference>
<evidence type="ECO:0000256" key="8">
    <source>
        <dbReference type="PIRSR" id="PIRSR602401-1"/>
    </source>
</evidence>
<dbReference type="InterPro" id="IPR001128">
    <property type="entry name" value="Cyt_P450"/>
</dbReference>
<keyword evidence="6 8" id="KW-0408">Iron</keyword>
<evidence type="ECO:0000256" key="9">
    <source>
        <dbReference type="RuleBase" id="RU000461"/>
    </source>
</evidence>
<reference evidence="10" key="1">
    <citation type="journal article" date="2009" name="BMC Genomics">
        <title>454 pyrosequencing based transcriptome analysis of Zygaena filipendulae with focus on genes involved in biosynthesis of cyanogenic glucosides.</title>
        <authorList>
            <person name="Zagrobelny M."/>
            <person name="Scheibye-Alsing K."/>
            <person name="Jensen N.B."/>
            <person name="Moller B.L."/>
            <person name="Gorodkin J."/>
            <person name="Bak S."/>
        </authorList>
    </citation>
    <scope>NUCLEOTIDE SEQUENCE</scope>
</reference>
<organism evidence="10">
    <name type="scientific">Zygaena filipendulae</name>
    <dbReference type="NCBI Taxonomy" id="287375"/>
    <lineage>
        <taxon>Eukaryota</taxon>
        <taxon>Metazoa</taxon>
        <taxon>Ecdysozoa</taxon>
        <taxon>Arthropoda</taxon>
        <taxon>Hexapoda</taxon>
        <taxon>Insecta</taxon>
        <taxon>Pterygota</taxon>
        <taxon>Neoptera</taxon>
        <taxon>Endopterygota</taxon>
        <taxon>Lepidoptera</taxon>
        <taxon>Glossata</taxon>
        <taxon>Ditrysia</taxon>
        <taxon>Zygaenoidea</taxon>
        <taxon>Zygaenidae</taxon>
        <taxon>Zygaeninae</taxon>
        <taxon>Zygaena</taxon>
    </lineage>
</organism>
<dbReference type="InterPro" id="IPR002401">
    <property type="entry name" value="Cyt_P450_E_grp-I"/>
</dbReference>
<sequence>MIALILIFVLVAFVFHSWLCLVRDHWSSNIKGPFPLPIVGNGHLLLGGSKELIPSFRRMAEKYGDAVLFFLISQRFVLLSHPKYIEEIMTSTEEITKGISYNFLHAWLGQGLLTASGHKWKSYRKFLTPAFHYVILQKYLPVFLKNNNILIDKLKQLADGTPVDVSHYMAMVALDNITEAIMGVSVNAQMDSESEYVKANEQASYVISTRMRNLLLTNDFIFNVSPQKIKQTKALEVLHRVTNKVIQARRRVLEESNITKLEDTAGGMKNKHAFLDLLLLGEIDGKKIDDESVREQVDTFMFEGHDTTSSGITFCLFCISNDKRVQQNIIDEQMRIFGDDIERESTFNDLQQMKYLELVIKETLRLYPSVPFIQRMVTHDKKIAGLDCSKGTTILINLHQLQRNADLFDRPLEFRPERFEKNLTNPFNWFAFSAGPRNCIGQKLAMVEMKVVLSRIIRHFELQSSGIEPILNANLILRSQNGVYIKLLPRVVSKCY</sequence>
<dbReference type="InterPro" id="IPR050196">
    <property type="entry name" value="Cytochrome_P450_Monoox"/>
</dbReference>
<reference evidence="10" key="3">
    <citation type="submission" date="2017-08" db="EMBL/GenBank/DDBJ databases">
        <authorList>
            <person name="de Groot N.N."/>
        </authorList>
    </citation>
    <scope>NUCLEOTIDE SEQUENCE</scope>
</reference>
<keyword evidence="7 9" id="KW-0503">Monooxygenase</keyword>
<evidence type="ECO:0000256" key="7">
    <source>
        <dbReference type="ARBA" id="ARBA00023033"/>
    </source>
</evidence>
<dbReference type="PRINTS" id="PR00385">
    <property type="entry name" value="P450"/>
</dbReference>
<evidence type="ECO:0000313" key="10">
    <source>
        <dbReference type="EMBL" id="ASX93971.1"/>
    </source>
</evidence>
<protein>
    <submittedName>
        <fullName evidence="10">Cytochrome P450 CYP4L29</fullName>
    </submittedName>
</protein>
<evidence type="ECO:0000256" key="2">
    <source>
        <dbReference type="ARBA" id="ARBA00010617"/>
    </source>
</evidence>
<proteinExistence type="evidence at transcript level"/>
<reference evidence="10" key="2">
    <citation type="journal article" date="2014" name="PLoS ONE">
        <title>Chemical defense balanced by sequestration and de novo biosynthesis in a lepidopteran specialist.</title>
        <authorList>
            <person name="Furstenberg-Hagg J."/>
            <person name="Zagrobelny M."/>
            <person name="Jorgensen K."/>
            <person name="Vogel H."/>
            <person name="Moller B.L."/>
            <person name="Bak S."/>
        </authorList>
    </citation>
    <scope>NUCLEOTIDE SEQUENCE</scope>
</reference>
<comment type="similarity">
    <text evidence="2 9">Belongs to the cytochrome P450 family.</text>
</comment>
<dbReference type="EMBL" id="MF684337">
    <property type="protein sequence ID" value="ASX93971.1"/>
    <property type="molecule type" value="mRNA"/>
</dbReference>
<keyword evidence="4 8" id="KW-0479">Metal-binding</keyword>
<dbReference type="CDD" id="cd20628">
    <property type="entry name" value="CYP4"/>
    <property type="match status" value="1"/>
</dbReference>
<gene>
    <name evidence="10" type="primary">CYP4L29</name>
</gene>
<evidence type="ECO:0000256" key="1">
    <source>
        <dbReference type="ARBA" id="ARBA00001971"/>
    </source>
</evidence>
<dbReference type="PRINTS" id="PR00463">
    <property type="entry name" value="EP450I"/>
</dbReference>
<evidence type="ECO:0000256" key="6">
    <source>
        <dbReference type="ARBA" id="ARBA00023004"/>
    </source>
</evidence>
<dbReference type="PANTHER" id="PTHR24291:SF203">
    <property type="entry name" value="CYTOCHROME P450 4D1-RELATED"/>
    <property type="match status" value="1"/>
</dbReference>
<dbReference type="GO" id="GO:0020037">
    <property type="term" value="F:heme binding"/>
    <property type="evidence" value="ECO:0007669"/>
    <property type="project" value="InterPro"/>
</dbReference>
<dbReference type="GO" id="GO:0004497">
    <property type="term" value="F:monooxygenase activity"/>
    <property type="evidence" value="ECO:0007669"/>
    <property type="project" value="UniProtKB-KW"/>
</dbReference>
<evidence type="ECO:0000256" key="4">
    <source>
        <dbReference type="ARBA" id="ARBA00022723"/>
    </source>
</evidence>
<dbReference type="InterPro" id="IPR036396">
    <property type="entry name" value="Cyt_P450_sf"/>
</dbReference>
<dbReference type="Pfam" id="PF00067">
    <property type="entry name" value="p450"/>
    <property type="match status" value="1"/>
</dbReference>
<evidence type="ECO:0000256" key="5">
    <source>
        <dbReference type="ARBA" id="ARBA00023002"/>
    </source>
</evidence>